<evidence type="ECO:0000259" key="2">
    <source>
        <dbReference type="Pfam" id="PF01557"/>
    </source>
</evidence>
<dbReference type="EMBL" id="PCRF01000073">
    <property type="protein sequence ID" value="PIP16548.1"/>
    <property type="molecule type" value="Genomic_DNA"/>
</dbReference>
<comment type="caution">
    <text evidence="3">The sequence shown here is derived from an EMBL/GenBank/DDBJ whole genome shotgun (WGS) entry which is preliminary data.</text>
</comment>
<proteinExistence type="predicted"/>
<name>A0A2G9YBE6_9BACT</name>
<organism evidence="3 4">
    <name type="scientific">bacterium (Candidatus Ratteibacteria) CG23_combo_of_CG06-09_8_20_14_all_48_7</name>
    <dbReference type="NCBI Taxonomy" id="2014292"/>
    <lineage>
        <taxon>Bacteria</taxon>
        <taxon>Candidatus Ratteibacteria</taxon>
    </lineage>
</organism>
<gene>
    <name evidence="3" type="ORF">COX46_01590</name>
</gene>
<dbReference type="Proteomes" id="UP000230392">
    <property type="component" value="Unassembled WGS sequence"/>
</dbReference>
<keyword evidence="1" id="KW-0479">Metal-binding</keyword>
<evidence type="ECO:0000256" key="1">
    <source>
        <dbReference type="ARBA" id="ARBA00022723"/>
    </source>
</evidence>
<sequence>PNIIALGLNYLEHANESQVELPPAPIIFFKATTSLTGHLQPIILPAEAPSEVDYEAELTIVIGKTAKDVPEDKALDYVFGYTCGNDVSARDCQIKLDKQWARGKSFDTFAPIGPIIETSLDPSNLRVQTRLNGKVMQDGKTKDLIFNVPRIVSYLSNQMTLLPETLIMTGTPSGVGFVRKPPVFLNHGDTVEVEIEGLGILKNPVISQKG</sequence>
<evidence type="ECO:0000313" key="4">
    <source>
        <dbReference type="Proteomes" id="UP000230392"/>
    </source>
</evidence>
<dbReference type="Pfam" id="PF01557">
    <property type="entry name" value="FAA_hydrolase"/>
    <property type="match status" value="1"/>
</dbReference>
<dbReference type="PANTHER" id="PTHR11820:SF112">
    <property type="entry name" value="FUMARYLACETOACETATE HYDROLASE FAMILY PROTEIN (AFU_ORTHOLOGUE AFUA_1G02370)-RELATED"/>
    <property type="match status" value="1"/>
</dbReference>
<evidence type="ECO:0000313" key="3">
    <source>
        <dbReference type="EMBL" id="PIP16548.1"/>
    </source>
</evidence>
<dbReference type="InterPro" id="IPR036663">
    <property type="entry name" value="Fumarylacetoacetase_C_sf"/>
</dbReference>
<dbReference type="Gene3D" id="3.90.850.10">
    <property type="entry name" value="Fumarylacetoacetase-like, C-terminal domain"/>
    <property type="match status" value="1"/>
</dbReference>
<feature type="domain" description="Fumarylacetoacetase-like C-terminal" evidence="2">
    <location>
        <begin position="3"/>
        <end position="205"/>
    </location>
</feature>
<dbReference type="InterPro" id="IPR011234">
    <property type="entry name" value="Fumarylacetoacetase-like_C"/>
</dbReference>
<accession>A0A2G9YBE6</accession>
<dbReference type="PANTHER" id="PTHR11820">
    <property type="entry name" value="ACYLPYRUVASE"/>
    <property type="match status" value="1"/>
</dbReference>
<dbReference type="AlphaFoldDB" id="A0A2G9YBE6"/>
<dbReference type="GO" id="GO:0016853">
    <property type="term" value="F:isomerase activity"/>
    <property type="evidence" value="ECO:0007669"/>
    <property type="project" value="UniProtKB-ARBA"/>
</dbReference>
<reference evidence="3 4" key="1">
    <citation type="submission" date="2017-09" db="EMBL/GenBank/DDBJ databases">
        <title>Depth-based differentiation of microbial function through sediment-hosted aquifers and enrichment of novel symbionts in the deep terrestrial subsurface.</title>
        <authorList>
            <person name="Probst A.J."/>
            <person name="Ladd B."/>
            <person name="Jarett J.K."/>
            <person name="Geller-Mcgrath D.E."/>
            <person name="Sieber C.M."/>
            <person name="Emerson J.B."/>
            <person name="Anantharaman K."/>
            <person name="Thomas B.C."/>
            <person name="Malmstrom R."/>
            <person name="Stieglmeier M."/>
            <person name="Klingl A."/>
            <person name="Woyke T."/>
            <person name="Ryan C.M."/>
            <person name="Banfield J.F."/>
        </authorList>
    </citation>
    <scope>NUCLEOTIDE SEQUENCE [LARGE SCALE GENOMIC DNA]</scope>
    <source>
        <strain evidence="3">CG23_combo_of_CG06-09_8_20_14_all_48_7</strain>
    </source>
</reference>
<dbReference type="FunFam" id="3.90.850.10:FF:000002">
    <property type="entry name" value="2-hydroxyhepta-2,4-diene-1,7-dioate isomerase"/>
    <property type="match status" value="1"/>
</dbReference>
<feature type="non-terminal residue" evidence="3">
    <location>
        <position position="1"/>
    </location>
</feature>
<dbReference type="SUPFAM" id="SSF56529">
    <property type="entry name" value="FAH"/>
    <property type="match status" value="1"/>
</dbReference>
<protein>
    <recommendedName>
        <fullName evidence="2">Fumarylacetoacetase-like C-terminal domain-containing protein</fullName>
    </recommendedName>
</protein>
<dbReference type="GO" id="GO:0046872">
    <property type="term" value="F:metal ion binding"/>
    <property type="evidence" value="ECO:0007669"/>
    <property type="project" value="UniProtKB-KW"/>
</dbReference>
<dbReference type="GO" id="GO:0019752">
    <property type="term" value="P:carboxylic acid metabolic process"/>
    <property type="evidence" value="ECO:0007669"/>
    <property type="project" value="UniProtKB-ARBA"/>
</dbReference>